<accession>A0A151SXI5</accession>
<evidence type="ECO:0000313" key="2">
    <source>
        <dbReference type="Proteomes" id="UP000075243"/>
    </source>
</evidence>
<organism evidence="1 2">
    <name type="scientific">Cajanus cajan</name>
    <name type="common">Pigeon pea</name>
    <name type="synonym">Cajanus indicus</name>
    <dbReference type="NCBI Taxonomy" id="3821"/>
    <lineage>
        <taxon>Eukaryota</taxon>
        <taxon>Viridiplantae</taxon>
        <taxon>Streptophyta</taxon>
        <taxon>Embryophyta</taxon>
        <taxon>Tracheophyta</taxon>
        <taxon>Spermatophyta</taxon>
        <taxon>Magnoliopsida</taxon>
        <taxon>eudicotyledons</taxon>
        <taxon>Gunneridae</taxon>
        <taxon>Pentapetalae</taxon>
        <taxon>rosids</taxon>
        <taxon>fabids</taxon>
        <taxon>Fabales</taxon>
        <taxon>Fabaceae</taxon>
        <taxon>Papilionoideae</taxon>
        <taxon>50 kb inversion clade</taxon>
        <taxon>NPAAA clade</taxon>
        <taxon>indigoferoid/millettioid clade</taxon>
        <taxon>Phaseoleae</taxon>
        <taxon>Cajanus</taxon>
    </lineage>
</organism>
<reference evidence="1 2" key="1">
    <citation type="journal article" date="2012" name="Nat. Biotechnol.">
        <title>Draft genome sequence of pigeonpea (Cajanus cajan), an orphan legume crop of resource-poor farmers.</title>
        <authorList>
            <person name="Varshney R.K."/>
            <person name="Chen W."/>
            <person name="Li Y."/>
            <person name="Bharti A.K."/>
            <person name="Saxena R.K."/>
            <person name="Schlueter J.A."/>
            <person name="Donoghue M.T."/>
            <person name="Azam S."/>
            <person name="Fan G."/>
            <person name="Whaley A.M."/>
            <person name="Farmer A.D."/>
            <person name="Sheridan J."/>
            <person name="Iwata A."/>
            <person name="Tuteja R."/>
            <person name="Penmetsa R.V."/>
            <person name="Wu W."/>
            <person name="Upadhyaya H.D."/>
            <person name="Yang S.P."/>
            <person name="Shah T."/>
            <person name="Saxena K.B."/>
            <person name="Michael T."/>
            <person name="McCombie W.R."/>
            <person name="Yang B."/>
            <person name="Zhang G."/>
            <person name="Yang H."/>
            <person name="Wang J."/>
            <person name="Spillane C."/>
            <person name="Cook D.R."/>
            <person name="May G.D."/>
            <person name="Xu X."/>
            <person name="Jackson S.A."/>
        </authorList>
    </citation>
    <scope>NUCLEOTIDE SEQUENCE [LARGE SCALE GENOMIC DNA]</scope>
    <source>
        <strain evidence="2">cv. Asha</strain>
    </source>
</reference>
<evidence type="ECO:0000313" key="1">
    <source>
        <dbReference type="EMBL" id="KYP59510.1"/>
    </source>
</evidence>
<name>A0A151SXI5_CAJCA</name>
<protein>
    <submittedName>
        <fullName evidence="1">Uncharacterized protein</fullName>
    </submittedName>
</protein>
<sequence length="55" mass="6395">LFARFKSSRFVQLDKDSGIRPASWLPLRFKVLSQLFFENVLGKVPSSLFICKFKT</sequence>
<keyword evidence="2" id="KW-1185">Reference proteome</keyword>
<dbReference type="AlphaFoldDB" id="A0A151SXI5"/>
<dbReference type="Proteomes" id="UP000075243">
    <property type="component" value="Chromosome 10"/>
</dbReference>
<gene>
    <name evidence="1" type="ORF">KK1_014945</name>
</gene>
<proteinExistence type="predicted"/>
<feature type="non-terminal residue" evidence="1">
    <location>
        <position position="1"/>
    </location>
</feature>
<dbReference type="EMBL" id="CM003612">
    <property type="protein sequence ID" value="KYP59510.1"/>
    <property type="molecule type" value="Genomic_DNA"/>
</dbReference>